<gene>
    <name evidence="2" type="ORF">Mame_02216</name>
</gene>
<dbReference type="Pfam" id="PF09898">
    <property type="entry name" value="DUF2125"/>
    <property type="match status" value="1"/>
</dbReference>
<keyword evidence="1" id="KW-1133">Transmembrane helix</keyword>
<evidence type="ECO:0008006" key="4">
    <source>
        <dbReference type="Google" id="ProtNLM"/>
    </source>
</evidence>
<reference evidence="2 3" key="1">
    <citation type="submission" date="2017-03" db="EMBL/GenBank/DDBJ databases">
        <title>Foreign affairs: Plasmid Transfer between Roseobacters and Rhizobia.</title>
        <authorList>
            <person name="Bartling P."/>
            <person name="Bunk B."/>
            <person name="Overmann J."/>
            <person name="Brinkmann H."/>
            <person name="Petersen J."/>
        </authorList>
    </citation>
    <scope>NUCLEOTIDE SEQUENCE [LARGE SCALE GENOMIC DNA]</scope>
    <source>
        <strain evidence="2 3">MACL11</strain>
    </source>
</reference>
<dbReference type="InterPro" id="IPR018666">
    <property type="entry name" value="DUF2125"/>
</dbReference>
<accession>A0A1U9Z1I0</accession>
<evidence type="ECO:0000313" key="3">
    <source>
        <dbReference type="Proteomes" id="UP000191135"/>
    </source>
</evidence>
<proteinExistence type="predicted"/>
<name>A0A1U9Z1I0_9HYPH</name>
<feature type="transmembrane region" description="Helical" evidence="1">
    <location>
        <begin position="12"/>
        <end position="32"/>
    </location>
</feature>
<dbReference type="OrthoDB" id="7169664at2"/>
<evidence type="ECO:0000313" key="2">
    <source>
        <dbReference type="EMBL" id="AQZ51551.1"/>
    </source>
</evidence>
<dbReference type="eggNOG" id="COG4093">
    <property type="taxonomic scope" value="Bacteria"/>
</dbReference>
<dbReference type="RefSeq" id="WP_026173309.1">
    <property type="nucleotide sequence ID" value="NZ_AQWH01000004.1"/>
</dbReference>
<keyword evidence="1" id="KW-0472">Membrane</keyword>
<protein>
    <recommendedName>
        <fullName evidence="4">DUF2125 domain-containing protein</fullName>
    </recommendedName>
</protein>
<dbReference type="AlphaFoldDB" id="A0A1U9Z1I0"/>
<dbReference type="Proteomes" id="UP000191135">
    <property type="component" value="Chromosome"/>
</dbReference>
<dbReference type="EMBL" id="CP020330">
    <property type="protein sequence ID" value="AQZ51551.1"/>
    <property type="molecule type" value="Genomic_DNA"/>
</dbReference>
<evidence type="ECO:0000256" key="1">
    <source>
        <dbReference type="SAM" id="Phobius"/>
    </source>
</evidence>
<keyword evidence="3" id="KW-1185">Reference proteome</keyword>
<dbReference type="STRING" id="1122214.Mame_02216"/>
<keyword evidence="1" id="KW-0812">Transmembrane</keyword>
<organism evidence="2 3">
    <name type="scientific">Martelella mediterranea DSM 17316</name>
    <dbReference type="NCBI Taxonomy" id="1122214"/>
    <lineage>
        <taxon>Bacteria</taxon>
        <taxon>Pseudomonadati</taxon>
        <taxon>Pseudomonadota</taxon>
        <taxon>Alphaproteobacteria</taxon>
        <taxon>Hyphomicrobiales</taxon>
        <taxon>Aurantimonadaceae</taxon>
        <taxon>Martelella</taxon>
    </lineage>
</organism>
<dbReference type="KEGG" id="mmed:Mame_02216"/>
<sequence length="331" mass="35628">MARSTRTRKFLKWTLTVLIAVIVAYALGWFYIARTVKARIFTLLQGQGQQNVVVNCEDIGYNGFPAKFGFFCDDLHVRDRTSDSVFDAPQLMAEAPVYSPWSVLATLTGPATLQNDAGMLLRAEWQDFGGKLIYRGGAPRLVSFDFEAVTARFADPQGRQGTLTAEQGQGLVRNDNGDLDVALNLNEAVLRPQNNAEALPAVSVNLLATVDDGGALLETDFHPQMLRGKSGIVNQAALAIGESQSMMAVSGRFAFDKDGYLDGRFSFELTGIDGVAQLAALSFPGAAGVINSVTGLVKNFTGGQRTVTLDVRVEHGRAVLGFIPLGKIPPL</sequence>